<feature type="signal peptide" evidence="2">
    <location>
        <begin position="1"/>
        <end position="27"/>
    </location>
</feature>
<feature type="region of interest" description="Disordered" evidence="1">
    <location>
        <begin position="373"/>
        <end position="398"/>
    </location>
</feature>
<proteinExistence type="predicted"/>
<gene>
    <name evidence="3" type="ORF">J5837_00455</name>
</gene>
<dbReference type="RefSeq" id="WP_210534760.1">
    <property type="nucleotide sequence ID" value="NZ_JAGKTC010000001.1"/>
</dbReference>
<feature type="compositionally biased region" description="Polar residues" evidence="1">
    <location>
        <begin position="479"/>
        <end position="490"/>
    </location>
</feature>
<sequence length="601" mass="63740">MADFIRAAAVAALCGALLVAAPVPTGAQTRSSAQIDAATWGLYARLAGSERQSPESFRVRWHWSAPGRALVEEYFKPGNDKPVQTGTITLGASAGTLVLKASTFVGDKVWNGTVQPDGSVVFVGTGLLKFHYKAVLASDGAYELRPVKMRNGAVASVAEPGQFNRYLAVDQAGSPAAASSVATAAQTAPMAATPTASPAAAPPASVSFGFLDNYVGRPMVGNSASGITFTLSIRREGDTLVIDRGLIDGRGYGRIVLRATAVPGAFELVEMWDGDVGGNRSAYLVGSPGAPVSSPLDGYYADPRNPGDLVLSYDVSGGYVVLNLHPTETGNLGYHRNGGNRRFGIRGKIGDIDYADVGWFSPTTDKTIADAEAFTQSESRRQEEMRREEARDRAEQQSNAQAALYNTLQQAVAVATENEARSRAALDATLEQAARQAAYEQQTRNDRVYSGQDVQSTRATTEHQPDGQKTIASEPAASAKTSATADQQAATPDKSLRFVLSIGLQPRAGDSVNPTCYSNVITRAGPPGWGQRGFLPPGSAQAAQAEVQGMKSRFIAACRAASGREVTSEGDFHWTWNELRDGEARIANTHAQYREDVTVSL</sequence>
<organism evidence="3 4">
    <name type="scientific">Pseudoxanthomonas helianthi</name>
    <dbReference type="NCBI Taxonomy" id="1453541"/>
    <lineage>
        <taxon>Bacteria</taxon>
        <taxon>Pseudomonadati</taxon>
        <taxon>Pseudomonadota</taxon>
        <taxon>Gammaproteobacteria</taxon>
        <taxon>Lysobacterales</taxon>
        <taxon>Lysobacteraceae</taxon>
        <taxon>Pseudoxanthomonas</taxon>
    </lineage>
</organism>
<dbReference type="AlphaFoldDB" id="A0A941AU64"/>
<feature type="compositionally biased region" description="Basic and acidic residues" evidence="1">
    <location>
        <begin position="378"/>
        <end position="395"/>
    </location>
</feature>
<evidence type="ECO:0000256" key="2">
    <source>
        <dbReference type="SAM" id="SignalP"/>
    </source>
</evidence>
<reference evidence="3" key="1">
    <citation type="journal article" date="2016" name="Int. J. Syst. Evol. Microbiol.">
        <title>Pseudoxanthomonas helianthi sp. nov., isolated from roots of Jerusalem artichoke (Helianthus tuberosus).</title>
        <authorList>
            <person name="Kittiwongwattana C."/>
            <person name="Thawai C."/>
        </authorList>
    </citation>
    <scope>NUCLEOTIDE SEQUENCE</scope>
    <source>
        <strain evidence="3">110414</strain>
    </source>
</reference>
<feature type="chain" id="PRO_5037645906" evidence="2">
    <location>
        <begin position="28"/>
        <end position="601"/>
    </location>
</feature>
<feature type="region of interest" description="Disordered" evidence="1">
    <location>
        <begin position="437"/>
        <end position="491"/>
    </location>
</feature>
<accession>A0A941AU64</accession>
<keyword evidence="4" id="KW-1185">Reference proteome</keyword>
<dbReference type="EMBL" id="JAGKTC010000001">
    <property type="protein sequence ID" value="MBP3982878.1"/>
    <property type="molecule type" value="Genomic_DNA"/>
</dbReference>
<reference evidence="3" key="2">
    <citation type="submission" date="2021-03" db="EMBL/GenBank/DDBJ databases">
        <authorList>
            <person name="Cao W."/>
        </authorList>
    </citation>
    <scope>NUCLEOTIDE SEQUENCE</scope>
    <source>
        <strain evidence="3">110414</strain>
    </source>
</reference>
<comment type="caution">
    <text evidence="3">The sequence shown here is derived from an EMBL/GenBank/DDBJ whole genome shotgun (WGS) entry which is preliminary data.</text>
</comment>
<keyword evidence="2" id="KW-0732">Signal</keyword>
<dbReference type="Proteomes" id="UP000673447">
    <property type="component" value="Unassembled WGS sequence"/>
</dbReference>
<name>A0A941AU64_9GAMM</name>
<evidence type="ECO:0000256" key="1">
    <source>
        <dbReference type="SAM" id="MobiDB-lite"/>
    </source>
</evidence>
<protein>
    <submittedName>
        <fullName evidence="3">Uncharacterized protein</fullName>
    </submittedName>
</protein>
<evidence type="ECO:0000313" key="3">
    <source>
        <dbReference type="EMBL" id="MBP3982878.1"/>
    </source>
</evidence>
<evidence type="ECO:0000313" key="4">
    <source>
        <dbReference type="Proteomes" id="UP000673447"/>
    </source>
</evidence>